<reference evidence="6 7" key="1">
    <citation type="submission" date="2014-11" db="EMBL/GenBank/DDBJ databases">
        <authorList>
            <person name="Zhu J."/>
            <person name="Qi W."/>
            <person name="Song R."/>
        </authorList>
    </citation>
    <scope>NUCLEOTIDE SEQUENCE [LARGE SCALE GENOMIC DNA]</scope>
</reference>
<name>A0A0G4G046_VITBC</name>
<feature type="binding site" evidence="5">
    <location>
        <position position="131"/>
    </location>
    <ligand>
        <name>Mg(2+)</name>
        <dbReference type="ChEBI" id="CHEBI:18420"/>
    </ligand>
</feature>
<dbReference type="EMBL" id="CDMY01000537">
    <property type="protein sequence ID" value="CEM21192.1"/>
    <property type="molecule type" value="Genomic_DNA"/>
</dbReference>
<keyword evidence="3 4" id="KW-0342">GTP-binding</keyword>
<feature type="binding site" evidence="4">
    <location>
        <begin position="107"/>
        <end position="114"/>
    </location>
    <ligand>
        <name>GTP</name>
        <dbReference type="ChEBI" id="CHEBI:37565"/>
    </ligand>
</feature>
<dbReference type="PhylomeDB" id="A0A0G4G046"/>
<protein>
    <submittedName>
        <fullName evidence="6">Uncharacterized protein</fullName>
    </submittedName>
</protein>
<dbReference type="SMART" id="SM00177">
    <property type="entry name" value="ARF"/>
    <property type="match status" value="1"/>
</dbReference>
<dbReference type="Gene3D" id="3.40.50.300">
    <property type="entry name" value="P-loop containing nucleotide triphosphate hydrolases"/>
    <property type="match status" value="1"/>
</dbReference>
<evidence type="ECO:0000256" key="2">
    <source>
        <dbReference type="ARBA" id="ARBA00022741"/>
    </source>
</evidence>
<dbReference type="GO" id="GO:0003924">
    <property type="term" value="F:GTPase activity"/>
    <property type="evidence" value="ECO:0007669"/>
    <property type="project" value="InterPro"/>
</dbReference>
<sequence>MGVGFKNPQKSCILIKHTKAIQLAAHRVCGRRERPSSSSARRWPFKAPSSLGPLYDTRWCDREEQRAVGLAATSTTGHWGLSGMGCFFTRFLWRSVYTRRKRLLIYGLDGSGKTALLFRLKLGNVISTVPTADVNIETFSVTLRGKQRREAWNLTFYDVGYRDPVRPLWREYHLATDYVVFVIDSADRRRINTAREELLALMYEEHFAVNQAKFLVYANKQDLPVAMTRSEVEYNLDLPRELAARWRVVPCSVMTGEGLLEGLEWLMCGVTPDSSQPRPPSPPKDIAGYHHHTVGGGGGWLRWPWGMRNGGGDHRKHDLEFGMMEMTPLESRSLLSGESSNSAAAPN</sequence>
<dbReference type="CDD" id="cd00878">
    <property type="entry name" value="Arf_Arl"/>
    <property type="match status" value="1"/>
</dbReference>
<gene>
    <name evidence="6" type="ORF">Vbra_21855</name>
</gene>
<keyword evidence="7" id="KW-1185">Reference proteome</keyword>
<dbReference type="SMART" id="SM00178">
    <property type="entry name" value="SAR"/>
    <property type="match status" value="1"/>
</dbReference>
<evidence type="ECO:0000256" key="5">
    <source>
        <dbReference type="PIRSR" id="PIRSR606689-2"/>
    </source>
</evidence>
<evidence type="ECO:0000256" key="3">
    <source>
        <dbReference type="ARBA" id="ARBA00023134"/>
    </source>
</evidence>
<dbReference type="VEuPathDB" id="CryptoDB:Vbra_21855"/>
<accession>A0A0G4G046</accession>
<feature type="binding site" evidence="4">
    <location>
        <begin position="219"/>
        <end position="222"/>
    </location>
    <ligand>
        <name>GTP</name>
        <dbReference type="ChEBI" id="CHEBI:37565"/>
    </ligand>
</feature>
<keyword evidence="5" id="KW-0479">Metal-binding</keyword>
<evidence type="ECO:0000313" key="7">
    <source>
        <dbReference type="Proteomes" id="UP000041254"/>
    </source>
</evidence>
<evidence type="ECO:0000313" key="6">
    <source>
        <dbReference type="EMBL" id="CEM21192.1"/>
    </source>
</evidence>
<dbReference type="AlphaFoldDB" id="A0A0G4G046"/>
<dbReference type="InterPro" id="IPR024156">
    <property type="entry name" value="Small_GTPase_ARF"/>
</dbReference>
<keyword evidence="5" id="KW-0460">Magnesium</keyword>
<feature type="binding site" evidence="5">
    <location>
        <position position="114"/>
    </location>
    <ligand>
        <name>Mg(2+)</name>
        <dbReference type="ChEBI" id="CHEBI:18420"/>
    </ligand>
</feature>
<dbReference type="STRING" id="1169540.A0A0G4G046"/>
<dbReference type="FunFam" id="3.40.50.300:FF:001166">
    <property type="entry name" value="ADP-ribosylation factor D"/>
    <property type="match status" value="1"/>
</dbReference>
<dbReference type="PROSITE" id="PS51417">
    <property type="entry name" value="ARF"/>
    <property type="match status" value="1"/>
</dbReference>
<dbReference type="PANTHER" id="PTHR11711">
    <property type="entry name" value="ADP RIBOSYLATION FACTOR-RELATED"/>
    <property type="match status" value="1"/>
</dbReference>
<dbReference type="InParanoid" id="A0A0G4G046"/>
<dbReference type="InterPro" id="IPR006689">
    <property type="entry name" value="Small_GTPase_ARF/SAR"/>
</dbReference>
<dbReference type="Proteomes" id="UP000041254">
    <property type="component" value="Unassembled WGS sequence"/>
</dbReference>
<comment type="similarity">
    <text evidence="1">Belongs to the small GTPase superfamily. Arf family.</text>
</comment>
<dbReference type="GO" id="GO:0005525">
    <property type="term" value="F:GTP binding"/>
    <property type="evidence" value="ECO:0007669"/>
    <property type="project" value="UniProtKB-KW"/>
</dbReference>
<dbReference type="SUPFAM" id="SSF52540">
    <property type="entry name" value="P-loop containing nucleoside triphosphate hydrolases"/>
    <property type="match status" value="1"/>
</dbReference>
<proteinExistence type="inferred from homology"/>
<evidence type="ECO:0000256" key="1">
    <source>
        <dbReference type="ARBA" id="ARBA00010290"/>
    </source>
</evidence>
<dbReference type="GO" id="GO:0046872">
    <property type="term" value="F:metal ion binding"/>
    <property type="evidence" value="ECO:0007669"/>
    <property type="project" value="UniProtKB-KW"/>
</dbReference>
<dbReference type="Pfam" id="PF00025">
    <property type="entry name" value="Arf"/>
    <property type="match status" value="1"/>
</dbReference>
<organism evidence="6 7">
    <name type="scientific">Vitrella brassicaformis (strain CCMP3155)</name>
    <dbReference type="NCBI Taxonomy" id="1169540"/>
    <lineage>
        <taxon>Eukaryota</taxon>
        <taxon>Sar</taxon>
        <taxon>Alveolata</taxon>
        <taxon>Colpodellida</taxon>
        <taxon>Vitrellaceae</taxon>
        <taxon>Vitrella</taxon>
    </lineage>
</organism>
<dbReference type="OrthoDB" id="2011769at2759"/>
<keyword evidence="2 4" id="KW-0547">Nucleotide-binding</keyword>
<dbReference type="InterPro" id="IPR027417">
    <property type="entry name" value="P-loop_NTPase"/>
</dbReference>
<evidence type="ECO:0000256" key="4">
    <source>
        <dbReference type="PIRSR" id="PIRSR606689-1"/>
    </source>
</evidence>